<feature type="domain" description="GST N-terminal" evidence="1">
    <location>
        <begin position="1"/>
        <end position="82"/>
    </location>
</feature>
<dbReference type="PROSITE" id="PS50404">
    <property type="entry name" value="GST_NTER"/>
    <property type="match status" value="1"/>
</dbReference>
<organism evidence="3 4">
    <name type="scientific">Edaphosphingomonas haloaromaticamans</name>
    <dbReference type="NCBI Taxonomy" id="653954"/>
    <lineage>
        <taxon>Bacteria</taxon>
        <taxon>Pseudomonadati</taxon>
        <taxon>Pseudomonadota</taxon>
        <taxon>Alphaproteobacteria</taxon>
        <taxon>Sphingomonadales</taxon>
        <taxon>Rhizorhabdaceae</taxon>
        <taxon>Edaphosphingomonas</taxon>
    </lineage>
</organism>
<name>A0A1S1HIN4_9SPHN</name>
<dbReference type="InterPro" id="IPR004046">
    <property type="entry name" value="GST_C"/>
</dbReference>
<dbReference type="PROSITE" id="PS50405">
    <property type="entry name" value="GST_CTER"/>
    <property type="match status" value="1"/>
</dbReference>
<dbReference type="InterPro" id="IPR010987">
    <property type="entry name" value="Glutathione-S-Trfase_C-like"/>
</dbReference>
<dbReference type="CDD" id="cd00570">
    <property type="entry name" value="GST_N_family"/>
    <property type="match status" value="1"/>
</dbReference>
<dbReference type="PROSITE" id="PS51354">
    <property type="entry name" value="GLUTAREDOXIN_2"/>
    <property type="match status" value="1"/>
</dbReference>
<dbReference type="AlphaFoldDB" id="A0A1S1HIN4"/>
<dbReference type="Gene3D" id="1.20.1050.10">
    <property type="match status" value="1"/>
</dbReference>
<dbReference type="PANTHER" id="PTHR44051:SF8">
    <property type="entry name" value="GLUTATHIONE S-TRANSFERASE GSTA"/>
    <property type="match status" value="1"/>
</dbReference>
<evidence type="ECO:0000313" key="4">
    <source>
        <dbReference type="Proteomes" id="UP000179467"/>
    </source>
</evidence>
<dbReference type="Gene3D" id="3.40.30.10">
    <property type="entry name" value="Glutaredoxin"/>
    <property type="match status" value="1"/>
</dbReference>
<evidence type="ECO:0000259" key="1">
    <source>
        <dbReference type="PROSITE" id="PS50404"/>
    </source>
</evidence>
<evidence type="ECO:0000313" key="3">
    <source>
        <dbReference type="EMBL" id="OHT22105.1"/>
    </source>
</evidence>
<dbReference type="PANTHER" id="PTHR44051">
    <property type="entry name" value="GLUTATHIONE S-TRANSFERASE-RELATED"/>
    <property type="match status" value="1"/>
</dbReference>
<keyword evidence="3" id="KW-0808">Transferase</keyword>
<proteinExistence type="predicted"/>
<dbReference type="Proteomes" id="UP000179467">
    <property type="component" value="Unassembled WGS sequence"/>
</dbReference>
<evidence type="ECO:0000259" key="2">
    <source>
        <dbReference type="PROSITE" id="PS50405"/>
    </source>
</evidence>
<dbReference type="SFLD" id="SFLDG00358">
    <property type="entry name" value="Main_(cytGST)"/>
    <property type="match status" value="1"/>
</dbReference>
<reference evidence="3 4" key="1">
    <citation type="submission" date="2016-09" db="EMBL/GenBank/DDBJ databases">
        <title>Metabolic pathway, cell adaptation mechanisms and a novel monoxygenase revealed through proteogenomic-transcription analysis of a Sphingomonas haloaromaticamans strain degrading the fungicide ortho-phenylphenol.</title>
        <authorList>
            <person name="Perruchon C."/>
            <person name="Papadopoulou E.S."/>
            <person name="Rousidou C."/>
            <person name="Vasileiadis S."/>
            <person name="Tanou G."/>
            <person name="Amoutzias G."/>
            <person name="Molassiotis A."/>
            <person name="Karpouzas D.G."/>
        </authorList>
    </citation>
    <scope>NUCLEOTIDE SEQUENCE [LARGE SCALE GENOMIC DNA]</scope>
    <source>
        <strain evidence="3 4">P3</strain>
    </source>
</reference>
<dbReference type="EC" id="2.5.1.18" evidence="3"/>
<keyword evidence="4" id="KW-1185">Reference proteome</keyword>
<sequence length="221" mass="24372">MLTLHYHPFSSFCQKVLVALYERDVPFTPRQVDLGDAGERAALAALWPMCRFPVLTDDVAGRAIPESSIIIEYLDGHGAGAAPLAPADPAAAIEVRLMDRLFDHYVELPMQRIVGDHLRPEDKRDPHGVAEARATLGTAYAMLEDRLAGRAWAAGDAFSLADCSAAPALFYAEWVQPFTGDHPALAAYFRRLRDRPSFARVLEEARPYRAYFPVPAPPLGD</sequence>
<dbReference type="SUPFAM" id="SSF52833">
    <property type="entry name" value="Thioredoxin-like"/>
    <property type="match status" value="1"/>
</dbReference>
<comment type="caution">
    <text evidence="3">The sequence shown here is derived from an EMBL/GenBank/DDBJ whole genome shotgun (WGS) entry which is preliminary data.</text>
</comment>
<dbReference type="InterPro" id="IPR004045">
    <property type="entry name" value="Glutathione_S-Trfase_N"/>
</dbReference>
<feature type="domain" description="GST C-terminal" evidence="2">
    <location>
        <begin position="88"/>
        <end position="211"/>
    </location>
</feature>
<dbReference type="InterPro" id="IPR040079">
    <property type="entry name" value="Glutathione_S-Trfase"/>
</dbReference>
<gene>
    <name evidence="3" type="ORF">BHE75_04127</name>
</gene>
<dbReference type="Pfam" id="PF13417">
    <property type="entry name" value="GST_N_3"/>
    <property type="match status" value="1"/>
</dbReference>
<protein>
    <submittedName>
        <fullName evidence="3">Glutathione S-transferase</fullName>
        <ecNumber evidence="3">2.5.1.18</ecNumber>
    </submittedName>
</protein>
<dbReference type="InterPro" id="IPR036249">
    <property type="entry name" value="Thioredoxin-like_sf"/>
</dbReference>
<dbReference type="SUPFAM" id="SSF47616">
    <property type="entry name" value="GST C-terminal domain-like"/>
    <property type="match status" value="1"/>
</dbReference>
<dbReference type="RefSeq" id="WP_070935078.1">
    <property type="nucleotide sequence ID" value="NZ_MIPT01000001.1"/>
</dbReference>
<accession>A0A1S1HIN4</accession>
<dbReference type="InterPro" id="IPR036282">
    <property type="entry name" value="Glutathione-S-Trfase_C_sf"/>
</dbReference>
<dbReference type="EMBL" id="MIPT01000001">
    <property type="protein sequence ID" value="OHT22105.1"/>
    <property type="molecule type" value="Genomic_DNA"/>
</dbReference>
<dbReference type="GO" id="GO:0004364">
    <property type="term" value="F:glutathione transferase activity"/>
    <property type="evidence" value="ECO:0007669"/>
    <property type="project" value="UniProtKB-EC"/>
</dbReference>
<dbReference type="Pfam" id="PF00043">
    <property type="entry name" value="GST_C"/>
    <property type="match status" value="1"/>
</dbReference>
<dbReference type="OrthoDB" id="9782992at2"/>
<dbReference type="SFLD" id="SFLDS00019">
    <property type="entry name" value="Glutathione_Transferase_(cytos"/>
    <property type="match status" value="1"/>
</dbReference>